<gene>
    <name evidence="2" type="ORF">AFUS01_LOCUS35947</name>
</gene>
<evidence type="ECO:0000313" key="2">
    <source>
        <dbReference type="EMBL" id="CAG7825863.1"/>
    </source>
</evidence>
<organism evidence="2 3">
    <name type="scientific">Allacma fusca</name>
    <dbReference type="NCBI Taxonomy" id="39272"/>
    <lineage>
        <taxon>Eukaryota</taxon>
        <taxon>Metazoa</taxon>
        <taxon>Ecdysozoa</taxon>
        <taxon>Arthropoda</taxon>
        <taxon>Hexapoda</taxon>
        <taxon>Collembola</taxon>
        <taxon>Symphypleona</taxon>
        <taxon>Sminthuridae</taxon>
        <taxon>Allacma</taxon>
    </lineage>
</organism>
<name>A0A8J2L401_9HEXA</name>
<dbReference type="OrthoDB" id="10535947at2759"/>
<sequence length="407" mass="46196">MTFMPKFPCHDLFPTVSYTPRRKEFKYFTILLNEDKTNLEGLHNDCPCFFGSATNPEKEKPSEDMILKLGKLLKEKIQAHSGENVELFTGNEVIANNTPSLVSVMFRLATEDFVRKSSGIFKIIECRNSTKLSTEWKPSLVDIVISLGHQVILVELTEFPHYTDFAYSILRQINYEWKIRLPRSFFYPDDVCQIDYSNDQQVVVVTPLMPDGDIDLASRIQDNLKYEILRMIKDSCANGLKNHLLKRDFRVGRFSDTEIGVNSIRHIYRTLQRRLQQQGSNIQMGKNSQDFHQFLLSVAGDSLLSAESYIEYCKNPSPDTPPGIQTSARSREETLATGDTQPDSETEPDILDQILKALKDLDLKSSDGLSNSLPYSQENSGCSDDRDPPPGWGDADSWAGNSNQMLL</sequence>
<reference evidence="2" key="1">
    <citation type="submission" date="2021-06" db="EMBL/GenBank/DDBJ databases">
        <authorList>
            <person name="Hodson N. C."/>
            <person name="Mongue J. A."/>
            <person name="Jaron S. K."/>
        </authorList>
    </citation>
    <scope>NUCLEOTIDE SEQUENCE</scope>
</reference>
<evidence type="ECO:0000256" key="1">
    <source>
        <dbReference type="SAM" id="MobiDB-lite"/>
    </source>
</evidence>
<keyword evidence="3" id="KW-1185">Reference proteome</keyword>
<dbReference type="Proteomes" id="UP000708208">
    <property type="component" value="Unassembled WGS sequence"/>
</dbReference>
<dbReference type="EMBL" id="CAJVCH010537712">
    <property type="protein sequence ID" value="CAG7825863.1"/>
    <property type="molecule type" value="Genomic_DNA"/>
</dbReference>
<comment type="caution">
    <text evidence="2">The sequence shown here is derived from an EMBL/GenBank/DDBJ whole genome shotgun (WGS) entry which is preliminary data.</text>
</comment>
<dbReference type="AlphaFoldDB" id="A0A8J2L401"/>
<feature type="region of interest" description="Disordered" evidence="1">
    <location>
        <begin position="365"/>
        <end position="407"/>
    </location>
</feature>
<feature type="region of interest" description="Disordered" evidence="1">
    <location>
        <begin position="314"/>
        <end position="348"/>
    </location>
</feature>
<accession>A0A8J2L401</accession>
<protein>
    <submittedName>
        <fullName evidence="2">Uncharacterized protein</fullName>
    </submittedName>
</protein>
<proteinExistence type="predicted"/>
<evidence type="ECO:0000313" key="3">
    <source>
        <dbReference type="Proteomes" id="UP000708208"/>
    </source>
</evidence>